<keyword evidence="9" id="KW-1185">Reference proteome</keyword>
<evidence type="ECO:0000256" key="1">
    <source>
        <dbReference type="ARBA" id="ARBA00020894"/>
    </source>
</evidence>
<reference evidence="8 9" key="1">
    <citation type="submission" date="2018-04" db="EMBL/GenBank/DDBJ databases">
        <title>The genome of golden apple snail Pomacea canaliculata provides insight into stress tolerance and invasive adaptation.</title>
        <authorList>
            <person name="Liu C."/>
            <person name="Liu B."/>
            <person name="Ren Y."/>
            <person name="Zhang Y."/>
            <person name="Wang H."/>
            <person name="Li S."/>
            <person name="Jiang F."/>
            <person name="Yin L."/>
            <person name="Zhang G."/>
            <person name="Qian W."/>
            <person name="Fan W."/>
        </authorList>
    </citation>
    <scope>NUCLEOTIDE SEQUENCE [LARGE SCALE GENOMIC DNA]</scope>
    <source>
        <strain evidence="8">SZHN2017</strain>
        <tissue evidence="8">Muscle</tissue>
    </source>
</reference>
<keyword evidence="5" id="KW-0732">Signal</keyword>
<proteinExistence type="predicted"/>
<sequence length="491" mass="53639">MTTTTLWLLALLVCGTGAAPRQLDTTCTPLTCAVILCLRPDCPPPSVLVTGGDPCGCCPACAQQVGEGALCDRTVTTDSKHPSKNSIRVCRFSPDSSHIVSGSDDNTICMWEVATKKLIRSFSGHEESVVALAYSPDNNYLVSGSTYGDLHVWDACFGHGRYLFLEVEGHDLGVTCCEFSPTYGSARNPQSGIANFLLATSGKDNLIKLWIFTAPVGSADVVLKCHNTLPGHSDTVTSCAFNPSGTILASGSLDKTVRLWDPVRGIPLFTIDAHNRFVSCCAFSLDGRLLATGSIDRTVKIWKLTDTSHIMEGLMGYEAPEEDVKPTSSANPVCAMENWTVDDVVAWLATFGLEQYQDRFRENIIDGSELLALTSSDLETILGVAPLGHRNKILRNREVSKMQMVPKSEAKEIKLPDLSSHDELLCPITREIMKDPVIAADGYTYDRSAIQAWLESGKDRSPMTNTVLDHRSLTPNRTLKMVIERFLEQMK</sequence>
<dbReference type="PROSITE" id="PS50105">
    <property type="entry name" value="SAM_DOMAIN"/>
    <property type="match status" value="1"/>
</dbReference>
<dbReference type="Proteomes" id="UP000245119">
    <property type="component" value="Linkage Group LG2"/>
</dbReference>
<dbReference type="InterPro" id="IPR052085">
    <property type="entry name" value="WD-SAM-U-box"/>
</dbReference>
<evidence type="ECO:0000259" key="7">
    <source>
        <dbReference type="PROSITE" id="PS51698"/>
    </source>
</evidence>
<dbReference type="PROSITE" id="PS51698">
    <property type="entry name" value="U_BOX"/>
    <property type="match status" value="1"/>
</dbReference>
<dbReference type="EMBL" id="PZQS01000002">
    <property type="protein sequence ID" value="PVD37339.1"/>
    <property type="molecule type" value="Genomic_DNA"/>
</dbReference>
<dbReference type="SMART" id="SM00504">
    <property type="entry name" value="Ubox"/>
    <property type="match status" value="1"/>
</dbReference>
<feature type="domain" description="U-box" evidence="7">
    <location>
        <begin position="419"/>
        <end position="491"/>
    </location>
</feature>
<dbReference type="InterPro" id="IPR013761">
    <property type="entry name" value="SAM/pointed_sf"/>
</dbReference>
<evidence type="ECO:0000256" key="4">
    <source>
        <dbReference type="PROSITE-ProRule" id="PRU00221"/>
    </source>
</evidence>
<dbReference type="SMART" id="SM00320">
    <property type="entry name" value="WD40"/>
    <property type="match status" value="5"/>
</dbReference>
<dbReference type="PRINTS" id="PR00320">
    <property type="entry name" value="GPROTEINBRPT"/>
</dbReference>
<dbReference type="InterPro" id="IPR036322">
    <property type="entry name" value="WD40_repeat_dom_sf"/>
</dbReference>
<comment type="caution">
    <text evidence="8">The sequence shown here is derived from an EMBL/GenBank/DDBJ whole genome shotgun (WGS) entry which is preliminary data.</text>
</comment>
<evidence type="ECO:0000256" key="3">
    <source>
        <dbReference type="ARBA" id="ARBA00022737"/>
    </source>
</evidence>
<feature type="repeat" description="WD" evidence="4">
    <location>
        <begin position="122"/>
        <end position="154"/>
    </location>
</feature>
<dbReference type="PROSITE" id="PS00678">
    <property type="entry name" value="WD_REPEATS_1"/>
    <property type="match status" value="1"/>
</dbReference>
<dbReference type="Pfam" id="PF00400">
    <property type="entry name" value="WD40"/>
    <property type="match status" value="5"/>
</dbReference>
<feature type="repeat" description="WD" evidence="4">
    <location>
        <begin position="271"/>
        <end position="312"/>
    </location>
</feature>
<dbReference type="PANTHER" id="PTHR46573">
    <property type="entry name" value="WD REPEAT, SAM AND U-BOX DOMAIN-CONTAINING PROTEIN 1"/>
    <property type="match status" value="1"/>
</dbReference>
<organism evidence="8 9">
    <name type="scientific">Pomacea canaliculata</name>
    <name type="common">Golden apple snail</name>
    <dbReference type="NCBI Taxonomy" id="400727"/>
    <lineage>
        <taxon>Eukaryota</taxon>
        <taxon>Metazoa</taxon>
        <taxon>Spiralia</taxon>
        <taxon>Lophotrochozoa</taxon>
        <taxon>Mollusca</taxon>
        <taxon>Gastropoda</taxon>
        <taxon>Caenogastropoda</taxon>
        <taxon>Architaenioglossa</taxon>
        <taxon>Ampullarioidea</taxon>
        <taxon>Ampullariidae</taxon>
        <taxon>Pomacea</taxon>
    </lineage>
</organism>
<dbReference type="Gene3D" id="2.130.10.10">
    <property type="entry name" value="YVTN repeat-like/Quinoprotein amine dehydrogenase"/>
    <property type="match status" value="2"/>
</dbReference>
<dbReference type="Pfam" id="PF04564">
    <property type="entry name" value="U-box"/>
    <property type="match status" value="1"/>
</dbReference>
<dbReference type="CDD" id="cd00200">
    <property type="entry name" value="WD40"/>
    <property type="match status" value="1"/>
</dbReference>
<dbReference type="Gene3D" id="1.10.150.50">
    <property type="entry name" value="Transcription Factor, Ets-1"/>
    <property type="match status" value="1"/>
</dbReference>
<dbReference type="OrthoDB" id="10064100at2759"/>
<dbReference type="InterPro" id="IPR015943">
    <property type="entry name" value="WD40/YVTN_repeat-like_dom_sf"/>
</dbReference>
<dbReference type="InterPro" id="IPR001680">
    <property type="entry name" value="WD40_rpt"/>
</dbReference>
<dbReference type="STRING" id="400727.A0A2T7PV92"/>
<dbReference type="InterPro" id="IPR019775">
    <property type="entry name" value="WD40_repeat_CS"/>
</dbReference>
<feature type="chain" id="PRO_5015687283" description="WD repeat, SAM and U-box domain-containing protein 1" evidence="5">
    <location>
        <begin position="19"/>
        <end position="491"/>
    </location>
</feature>
<dbReference type="SUPFAM" id="SSF47769">
    <property type="entry name" value="SAM/Pointed domain"/>
    <property type="match status" value="1"/>
</dbReference>
<dbReference type="InterPro" id="IPR001660">
    <property type="entry name" value="SAM"/>
</dbReference>
<evidence type="ECO:0000256" key="5">
    <source>
        <dbReference type="SAM" id="SignalP"/>
    </source>
</evidence>
<dbReference type="Pfam" id="PF00536">
    <property type="entry name" value="SAM_1"/>
    <property type="match status" value="1"/>
</dbReference>
<dbReference type="InterPro" id="IPR020472">
    <property type="entry name" value="WD40_PAC1"/>
</dbReference>
<name>A0A2T7PV92_POMCA</name>
<keyword evidence="2 4" id="KW-0853">WD repeat</keyword>
<dbReference type="AlphaFoldDB" id="A0A2T7PV92"/>
<dbReference type="SMART" id="SM00454">
    <property type="entry name" value="SAM"/>
    <property type="match status" value="1"/>
</dbReference>
<evidence type="ECO:0000313" key="8">
    <source>
        <dbReference type="EMBL" id="PVD37339.1"/>
    </source>
</evidence>
<dbReference type="Gene3D" id="3.30.40.10">
    <property type="entry name" value="Zinc/RING finger domain, C3HC4 (zinc finger)"/>
    <property type="match status" value="1"/>
</dbReference>
<evidence type="ECO:0000259" key="6">
    <source>
        <dbReference type="PROSITE" id="PS50105"/>
    </source>
</evidence>
<feature type="domain" description="SAM" evidence="6">
    <location>
        <begin position="339"/>
        <end position="403"/>
    </location>
</feature>
<protein>
    <recommendedName>
        <fullName evidence="1">WD repeat, SAM and U-box domain-containing protein 1</fullName>
    </recommendedName>
</protein>
<evidence type="ECO:0000313" key="9">
    <source>
        <dbReference type="Proteomes" id="UP000245119"/>
    </source>
</evidence>
<dbReference type="SUPFAM" id="SSF50978">
    <property type="entry name" value="WD40 repeat-like"/>
    <property type="match status" value="1"/>
</dbReference>
<evidence type="ECO:0000256" key="2">
    <source>
        <dbReference type="ARBA" id="ARBA00022574"/>
    </source>
</evidence>
<dbReference type="GO" id="GO:0016567">
    <property type="term" value="P:protein ubiquitination"/>
    <property type="evidence" value="ECO:0007669"/>
    <property type="project" value="InterPro"/>
</dbReference>
<dbReference type="CDD" id="cd16655">
    <property type="entry name" value="RING-Ubox_WDSUB1-like"/>
    <property type="match status" value="1"/>
</dbReference>
<dbReference type="InterPro" id="IPR013083">
    <property type="entry name" value="Znf_RING/FYVE/PHD"/>
</dbReference>
<accession>A0A2T7PV92</accession>
<dbReference type="PROSITE" id="PS50082">
    <property type="entry name" value="WD_REPEATS_2"/>
    <property type="match status" value="4"/>
</dbReference>
<feature type="repeat" description="WD" evidence="4">
    <location>
        <begin position="80"/>
        <end position="121"/>
    </location>
</feature>
<dbReference type="SUPFAM" id="SSF57850">
    <property type="entry name" value="RING/U-box"/>
    <property type="match status" value="1"/>
</dbReference>
<gene>
    <name evidence="8" type="ORF">C0Q70_04338</name>
</gene>
<dbReference type="InterPro" id="IPR003613">
    <property type="entry name" value="Ubox_domain"/>
</dbReference>
<keyword evidence="3" id="KW-0677">Repeat</keyword>
<feature type="repeat" description="WD" evidence="4">
    <location>
        <begin position="229"/>
        <end position="261"/>
    </location>
</feature>
<feature type="signal peptide" evidence="5">
    <location>
        <begin position="1"/>
        <end position="18"/>
    </location>
</feature>
<dbReference type="PROSITE" id="PS50294">
    <property type="entry name" value="WD_REPEATS_REGION"/>
    <property type="match status" value="4"/>
</dbReference>
<dbReference type="PANTHER" id="PTHR46573:SF1">
    <property type="entry name" value="WD REPEAT, SAM AND U-BOX DOMAIN-CONTAINING PROTEIN 1"/>
    <property type="match status" value="1"/>
</dbReference>
<dbReference type="GO" id="GO:0004842">
    <property type="term" value="F:ubiquitin-protein transferase activity"/>
    <property type="evidence" value="ECO:0007669"/>
    <property type="project" value="InterPro"/>
</dbReference>